<keyword evidence="2" id="KW-1185">Reference proteome</keyword>
<dbReference type="PANTHER" id="PTHR36922:SF1">
    <property type="entry name" value="DUF1993 DOMAIN-CONTAINING PROTEIN"/>
    <property type="match status" value="1"/>
</dbReference>
<gene>
    <name evidence="1" type="ORF">CT0861_04326</name>
</gene>
<dbReference type="Gene3D" id="1.20.120.450">
    <property type="entry name" value="dinb family like domain"/>
    <property type="match status" value="1"/>
</dbReference>
<dbReference type="STRING" id="708197.A0A166VZM9"/>
<organism evidence="1 2">
    <name type="scientific">Colletotrichum tofieldiae</name>
    <dbReference type="NCBI Taxonomy" id="708197"/>
    <lineage>
        <taxon>Eukaryota</taxon>
        <taxon>Fungi</taxon>
        <taxon>Dikarya</taxon>
        <taxon>Ascomycota</taxon>
        <taxon>Pezizomycotina</taxon>
        <taxon>Sordariomycetes</taxon>
        <taxon>Hypocreomycetidae</taxon>
        <taxon>Glomerellales</taxon>
        <taxon>Glomerellaceae</taxon>
        <taxon>Colletotrichum</taxon>
        <taxon>Colletotrichum spaethianum species complex</taxon>
    </lineage>
</organism>
<evidence type="ECO:0000313" key="1">
    <source>
        <dbReference type="EMBL" id="KZL75138.1"/>
    </source>
</evidence>
<reference evidence="1 2" key="1">
    <citation type="submission" date="2015-06" db="EMBL/GenBank/DDBJ databases">
        <title>Survival trade-offs in plant roots during colonization by closely related pathogenic and mutualistic fungi.</title>
        <authorList>
            <person name="Hacquard S."/>
            <person name="Kracher B."/>
            <person name="Hiruma K."/>
            <person name="Weinman A."/>
            <person name="Muench P."/>
            <person name="Garrido Oter R."/>
            <person name="Ver Loren van Themaat E."/>
            <person name="Dallerey J.-F."/>
            <person name="Damm U."/>
            <person name="Henrissat B."/>
            <person name="Lespinet O."/>
            <person name="Thon M."/>
            <person name="Kemen E."/>
            <person name="McHardy A.C."/>
            <person name="Schulze-Lefert P."/>
            <person name="O'Connell R.J."/>
        </authorList>
    </citation>
    <scope>NUCLEOTIDE SEQUENCE [LARGE SCALE GENOMIC DNA]</scope>
    <source>
        <strain evidence="1 2">0861</strain>
    </source>
</reference>
<dbReference type="SUPFAM" id="SSF109854">
    <property type="entry name" value="DinB/YfiT-like putative metalloenzymes"/>
    <property type="match status" value="1"/>
</dbReference>
<dbReference type="PANTHER" id="PTHR36922">
    <property type="entry name" value="BLL2446 PROTEIN"/>
    <property type="match status" value="1"/>
</dbReference>
<evidence type="ECO:0000313" key="2">
    <source>
        <dbReference type="Proteomes" id="UP000076552"/>
    </source>
</evidence>
<accession>A0A166VZM9</accession>
<dbReference type="InterPro" id="IPR018531">
    <property type="entry name" value="DUF1993"/>
</dbReference>
<protein>
    <submittedName>
        <fullName evidence="1">Helix-turn-helix-domain containing protein type protein</fullName>
    </submittedName>
</protein>
<comment type="caution">
    <text evidence="1">The sequence shown here is derived from an EMBL/GenBank/DDBJ whole genome shotgun (WGS) entry which is preliminary data.</text>
</comment>
<sequence length="170" mass="18918">MSSLTLYDGSIVLMQRGMCTLSNLLKKASEHEDATSFPSARLCEDMKPLSFQVWTASNTAKKTVKELTGVETETWEQKETTLDQLIMQCEKTIVLLKGVDINQVEGKDTVMVELSLGPAGIRQLTGKEFVMSYAVPNFFFHLQTAYAILRMKGVPIGKADFLGPFMVQDV</sequence>
<dbReference type="AlphaFoldDB" id="A0A166VZM9"/>
<dbReference type="Proteomes" id="UP000076552">
    <property type="component" value="Unassembled WGS sequence"/>
</dbReference>
<dbReference type="InterPro" id="IPR034660">
    <property type="entry name" value="DinB/YfiT-like"/>
</dbReference>
<dbReference type="OrthoDB" id="3724345at2759"/>
<dbReference type="Pfam" id="PF09351">
    <property type="entry name" value="DUF1993"/>
    <property type="match status" value="1"/>
</dbReference>
<dbReference type="EMBL" id="LFIV01000026">
    <property type="protein sequence ID" value="KZL75138.1"/>
    <property type="molecule type" value="Genomic_DNA"/>
</dbReference>
<proteinExistence type="predicted"/>
<name>A0A166VZM9_9PEZI</name>